<comment type="caution">
    <text evidence="1">The sequence shown here is derived from an EMBL/GenBank/DDBJ whole genome shotgun (WGS) entry which is preliminary data.</text>
</comment>
<gene>
    <name evidence="1" type="ORF">BpHYR1_025481</name>
</gene>
<evidence type="ECO:0000313" key="2">
    <source>
        <dbReference type="Proteomes" id="UP000276133"/>
    </source>
</evidence>
<proteinExistence type="predicted"/>
<organism evidence="1 2">
    <name type="scientific">Brachionus plicatilis</name>
    <name type="common">Marine rotifer</name>
    <name type="synonym">Brachionus muelleri</name>
    <dbReference type="NCBI Taxonomy" id="10195"/>
    <lineage>
        <taxon>Eukaryota</taxon>
        <taxon>Metazoa</taxon>
        <taxon>Spiralia</taxon>
        <taxon>Gnathifera</taxon>
        <taxon>Rotifera</taxon>
        <taxon>Eurotatoria</taxon>
        <taxon>Monogononta</taxon>
        <taxon>Pseudotrocha</taxon>
        <taxon>Ploima</taxon>
        <taxon>Brachionidae</taxon>
        <taxon>Brachionus</taxon>
    </lineage>
</organism>
<dbReference type="AlphaFoldDB" id="A0A3M7PB14"/>
<dbReference type="EMBL" id="REGN01012292">
    <property type="protein sequence ID" value="RMZ96238.1"/>
    <property type="molecule type" value="Genomic_DNA"/>
</dbReference>
<dbReference type="Proteomes" id="UP000276133">
    <property type="component" value="Unassembled WGS sequence"/>
</dbReference>
<protein>
    <submittedName>
        <fullName evidence="1">Uncharacterized protein</fullName>
    </submittedName>
</protein>
<accession>A0A3M7PB14</accession>
<reference evidence="1 2" key="1">
    <citation type="journal article" date="2018" name="Sci. Rep.">
        <title>Genomic signatures of local adaptation to the degree of environmental predictability in rotifers.</title>
        <authorList>
            <person name="Franch-Gras L."/>
            <person name="Hahn C."/>
            <person name="Garcia-Roger E.M."/>
            <person name="Carmona M.J."/>
            <person name="Serra M."/>
            <person name="Gomez A."/>
        </authorList>
    </citation>
    <scope>NUCLEOTIDE SEQUENCE [LARGE SCALE GENOMIC DNA]</scope>
    <source>
        <strain evidence="1">HYR1</strain>
    </source>
</reference>
<evidence type="ECO:0000313" key="1">
    <source>
        <dbReference type="EMBL" id="RMZ96238.1"/>
    </source>
</evidence>
<sequence length="66" mass="7933">MILMMMIMKCKIWLPKWCFLKFKTSRVFLCGGFYEGERDSCQFGDIFGDLRHKNLQFFGHQFIGKK</sequence>
<keyword evidence="2" id="KW-1185">Reference proteome</keyword>
<name>A0A3M7PB14_BRAPC</name>